<dbReference type="KEGG" id="mou:OU421_05230"/>
<name>A0A9X9T9D0_METOG</name>
<evidence type="ECO:0000313" key="1">
    <source>
        <dbReference type="EMBL" id="WAI02276.1"/>
    </source>
</evidence>
<dbReference type="Proteomes" id="UP001163096">
    <property type="component" value="Chromosome"/>
</dbReference>
<proteinExistence type="predicted"/>
<dbReference type="AlphaFoldDB" id="A0A9X9T9D0"/>
<dbReference type="RefSeq" id="WP_268187554.1">
    <property type="nucleotide sequence ID" value="NZ_CP113361.1"/>
</dbReference>
<accession>A0A9X9T9D0</accession>
<dbReference type="Pfam" id="PF04463">
    <property type="entry name" value="2-thiour_desulf"/>
    <property type="match status" value="1"/>
</dbReference>
<dbReference type="PANTHER" id="PTHR30087">
    <property type="entry name" value="INNER MEMBRANE PROTEIN"/>
    <property type="match status" value="1"/>
</dbReference>
<dbReference type="InterPro" id="IPR007553">
    <property type="entry name" value="2-thiour_desulf"/>
</dbReference>
<protein>
    <submittedName>
        <fullName evidence="1">DUF523 domain-containing protein</fullName>
    </submittedName>
</protein>
<reference evidence="1" key="1">
    <citation type="submission" date="2022-11" db="EMBL/GenBank/DDBJ databases">
        <title>Complete genome sequence of Methanogenium organophilum DSM 3596.</title>
        <authorList>
            <person name="Chen S.-C."/>
            <person name="Lai S.-J."/>
            <person name="You Y.-T."/>
        </authorList>
    </citation>
    <scope>NUCLEOTIDE SEQUENCE</scope>
    <source>
        <strain evidence="1">DSM 3596</strain>
    </source>
</reference>
<keyword evidence="2" id="KW-1185">Reference proteome</keyword>
<dbReference type="PANTHER" id="PTHR30087:SF0">
    <property type="entry name" value="INNER MEMBRANE PROTEIN"/>
    <property type="match status" value="1"/>
</dbReference>
<dbReference type="EMBL" id="CP113361">
    <property type="protein sequence ID" value="WAI02276.1"/>
    <property type="molecule type" value="Genomic_DNA"/>
</dbReference>
<sequence>MVRTFVTPTVVVMRCIEFDHCRWNGEMITSHIMDRLKEFVNFIPVCPEMEMGLGVPRDSICIVGGKAGEHLVQPATGRDLWT</sequence>
<dbReference type="GeneID" id="76834482"/>
<organism evidence="1 2">
    <name type="scientific">Methanogenium organophilum</name>
    <dbReference type="NCBI Taxonomy" id="2199"/>
    <lineage>
        <taxon>Archaea</taxon>
        <taxon>Methanobacteriati</taxon>
        <taxon>Methanobacteriota</taxon>
        <taxon>Stenosarchaea group</taxon>
        <taxon>Methanomicrobia</taxon>
        <taxon>Methanomicrobiales</taxon>
        <taxon>Methanomicrobiaceae</taxon>
        <taxon>Methanogenium</taxon>
    </lineage>
</organism>
<gene>
    <name evidence="1" type="ORF">OU421_05230</name>
</gene>
<evidence type="ECO:0000313" key="2">
    <source>
        <dbReference type="Proteomes" id="UP001163096"/>
    </source>
</evidence>